<gene>
    <name evidence="1" type="ORF">RRG08_002742</name>
</gene>
<proteinExistence type="predicted"/>
<dbReference type="AlphaFoldDB" id="A0AAE0XTV0"/>
<dbReference type="Proteomes" id="UP001283361">
    <property type="component" value="Unassembled WGS sequence"/>
</dbReference>
<evidence type="ECO:0000313" key="2">
    <source>
        <dbReference type="Proteomes" id="UP001283361"/>
    </source>
</evidence>
<comment type="caution">
    <text evidence="1">The sequence shown here is derived from an EMBL/GenBank/DDBJ whole genome shotgun (WGS) entry which is preliminary data.</text>
</comment>
<evidence type="ECO:0000313" key="1">
    <source>
        <dbReference type="EMBL" id="KAK3712412.1"/>
    </source>
</evidence>
<protein>
    <submittedName>
        <fullName evidence="1">Uncharacterized protein</fullName>
    </submittedName>
</protein>
<keyword evidence="2" id="KW-1185">Reference proteome</keyword>
<organism evidence="1 2">
    <name type="scientific">Elysia crispata</name>
    <name type="common">lettuce slug</name>
    <dbReference type="NCBI Taxonomy" id="231223"/>
    <lineage>
        <taxon>Eukaryota</taxon>
        <taxon>Metazoa</taxon>
        <taxon>Spiralia</taxon>
        <taxon>Lophotrochozoa</taxon>
        <taxon>Mollusca</taxon>
        <taxon>Gastropoda</taxon>
        <taxon>Heterobranchia</taxon>
        <taxon>Euthyneura</taxon>
        <taxon>Panpulmonata</taxon>
        <taxon>Sacoglossa</taxon>
        <taxon>Placobranchoidea</taxon>
        <taxon>Plakobranchidae</taxon>
        <taxon>Elysia</taxon>
    </lineage>
</organism>
<reference evidence="1" key="1">
    <citation type="journal article" date="2023" name="G3 (Bethesda)">
        <title>A reference genome for the long-term kleptoplast-retaining sea slug Elysia crispata morphotype clarki.</title>
        <authorList>
            <person name="Eastman K.E."/>
            <person name="Pendleton A.L."/>
            <person name="Shaikh M.A."/>
            <person name="Suttiyut T."/>
            <person name="Ogas R."/>
            <person name="Tomko P."/>
            <person name="Gavelis G."/>
            <person name="Widhalm J.R."/>
            <person name="Wisecaver J.H."/>
        </authorList>
    </citation>
    <scope>NUCLEOTIDE SEQUENCE</scope>
    <source>
        <strain evidence="1">ECLA1</strain>
    </source>
</reference>
<name>A0AAE0XTV0_9GAST</name>
<dbReference type="EMBL" id="JAWDGP010007584">
    <property type="protein sequence ID" value="KAK3712412.1"/>
    <property type="molecule type" value="Genomic_DNA"/>
</dbReference>
<accession>A0AAE0XTV0</accession>
<sequence>MLAGSTNTAHPVVLHVAGVSGCPDLCAHGPCAPCFDLQDNMPLTVLAPPDFHPRPVISPESSSALVPEWRLVFDVTSNSWRGGKKAERSGVVEVAGLESVGVRGSGSSFTLNTTVVIGNMLASSSEIMYEARYNTVSPPVFSEPRKDQVAMSGLQWP</sequence>